<gene>
    <name evidence="1" type="ORF">DFH08DRAFT_804460</name>
</gene>
<reference evidence="1" key="1">
    <citation type="submission" date="2023-03" db="EMBL/GenBank/DDBJ databases">
        <title>Massive genome expansion in bonnet fungi (Mycena s.s.) driven by repeated elements and novel gene families across ecological guilds.</title>
        <authorList>
            <consortium name="Lawrence Berkeley National Laboratory"/>
            <person name="Harder C.B."/>
            <person name="Miyauchi S."/>
            <person name="Viragh M."/>
            <person name="Kuo A."/>
            <person name="Thoen E."/>
            <person name="Andreopoulos B."/>
            <person name="Lu D."/>
            <person name="Skrede I."/>
            <person name="Drula E."/>
            <person name="Henrissat B."/>
            <person name="Morin E."/>
            <person name="Kohler A."/>
            <person name="Barry K."/>
            <person name="LaButti K."/>
            <person name="Morin E."/>
            <person name="Salamov A."/>
            <person name="Lipzen A."/>
            <person name="Mereny Z."/>
            <person name="Hegedus B."/>
            <person name="Baldrian P."/>
            <person name="Stursova M."/>
            <person name="Weitz H."/>
            <person name="Taylor A."/>
            <person name="Grigoriev I.V."/>
            <person name="Nagy L.G."/>
            <person name="Martin F."/>
            <person name="Kauserud H."/>
        </authorList>
    </citation>
    <scope>NUCLEOTIDE SEQUENCE</scope>
    <source>
        <strain evidence="1">CBHHK002</strain>
    </source>
</reference>
<protein>
    <submittedName>
        <fullName evidence="1">Uncharacterized protein</fullName>
    </submittedName>
</protein>
<accession>A0AAD7EYJ8</accession>
<comment type="caution">
    <text evidence="1">The sequence shown here is derived from an EMBL/GenBank/DDBJ whole genome shotgun (WGS) entry which is preliminary data.</text>
</comment>
<keyword evidence="2" id="KW-1185">Reference proteome</keyword>
<proteinExistence type="predicted"/>
<organism evidence="1 2">
    <name type="scientific">Mycena albidolilacea</name>
    <dbReference type="NCBI Taxonomy" id="1033008"/>
    <lineage>
        <taxon>Eukaryota</taxon>
        <taxon>Fungi</taxon>
        <taxon>Dikarya</taxon>
        <taxon>Basidiomycota</taxon>
        <taxon>Agaricomycotina</taxon>
        <taxon>Agaricomycetes</taxon>
        <taxon>Agaricomycetidae</taxon>
        <taxon>Agaricales</taxon>
        <taxon>Marasmiineae</taxon>
        <taxon>Mycenaceae</taxon>
        <taxon>Mycena</taxon>
    </lineage>
</organism>
<evidence type="ECO:0000313" key="1">
    <source>
        <dbReference type="EMBL" id="KAJ7354570.1"/>
    </source>
</evidence>
<dbReference type="AlphaFoldDB" id="A0AAD7EYJ8"/>
<dbReference type="EMBL" id="JARIHO010000010">
    <property type="protein sequence ID" value="KAJ7354570.1"/>
    <property type="molecule type" value="Genomic_DNA"/>
</dbReference>
<evidence type="ECO:0000313" key="2">
    <source>
        <dbReference type="Proteomes" id="UP001218218"/>
    </source>
</evidence>
<sequence>MQPPNGGLAIDSMGHPKAEIPKRAYYIRCQVNLKLEDVADSFPEEGSVRHSSAAAAAFGRVSQTRFPNKDSGSPEEFGELISNNGLWHVQSEGLGPRIYVTEPNGASPDVPVLDWHWCANSRLCLQPYRPGRYWCWFPHVKVPISCGSRKPLRNDKREQKQKGEPLSWGEIFISSRGAKTFTPNRRATATLNSPTLAILNWLARALGAGSAAFWLSHSGPKRYILRRLIRLAVIQRGLACGSSIGSVDLKSDATSIRKWGSGRGSRPTWLFSIEESAGRTWYWWERRMPMDSDVVYIHTSDRHGRISLDIGIEKRQYGNSQLSVSQSAAQTNSRACDKKRVSATSPTLPASVVLYLASTSFPSHLREQKARCLPIGRRLTIQTLRNFLKIPRLQLRIISRQTAEYLQPNFVQYILHVSRAFSCAKFVGRLCLVARPRTLLSSGGSIQPPKKSPQKIPSASGWCTVIDLLQFTPAVDALSQTLTRIRTPLRGASSWNVQSRARVWSLLHRASPFTRTSFGAPTITLSPMRVDALTLRHTSALGARVCAQFGHLRAVSLRLAKACWEFLKRWKGTIYTIGNPAASFPARMHRVKYRDARAAASPRRQWIATHYFGMRYAKTRRRSPSFFCPTTELIHLDADGWKATDPTRWTNRRRRLVVTMARLHRTQRGEVWAAKDPSAWTTNDAGFGARSTSKGN</sequence>
<name>A0AAD7EYJ8_9AGAR</name>
<dbReference type="Proteomes" id="UP001218218">
    <property type="component" value="Unassembled WGS sequence"/>
</dbReference>